<name>A0A329PH50_9LACT</name>
<proteinExistence type="predicted"/>
<evidence type="ECO:0000313" key="2">
    <source>
        <dbReference type="Proteomes" id="UP000326476"/>
    </source>
</evidence>
<organism evidence="1 2">
    <name type="scientific">Aerococcus tenax</name>
    <dbReference type="NCBI Taxonomy" id="3078812"/>
    <lineage>
        <taxon>Bacteria</taxon>
        <taxon>Bacillati</taxon>
        <taxon>Bacillota</taxon>
        <taxon>Bacilli</taxon>
        <taxon>Lactobacillales</taxon>
        <taxon>Aerococcaceae</taxon>
        <taxon>Aerococcus</taxon>
    </lineage>
</organism>
<protein>
    <submittedName>
        <fullName evidence="1">Uncharacterized protein</fullName>
    </submittedName>
</protein>
<comment type="caution">
    <text evidence="1">The sequence shown here is derived from an EMBL/GenBank/DDBJ whole genome shotgun (WGS) entry which is preliminary data.</text>
</comment>
<dbReference type="Proteomes" id="UP000326476">
    <property type="component" value="Unassembled WGS sequence"/>
</dbReference>
<evidence type="ECO:0000313" key="1">
    <source>
        <dbReference type="EMBL" id="KAA9238600.1"/>
    </source>
</evidence>
<gene>
    <name evidence="1" type="ORF">F6I34_08125</name>
</gene>
<reference evidence="2" key="1">
    <citation type="submission" date="2019-09" db="EMBL/GenBank/DDBJ databases">
        <title>Draft genome sequence assemblies of isolates from the urinary tract.</title>
        <authorList>
            <person name="Mores C.R."/>
            <person name="Putonti C."/>
            <person name="Wolfe A.J."/>
        </authorList>
    </citation>
    <scope>NUCLEOTIDE SEQUENCE [LARGE SCALE GENOMIC DNA]</scope>
    <source>
        <strain evidence="2">UMB8614</strain>
    </source>
</reference>
<dbReference type="RefSeq" id="WP_111853303.1">
    <property type="nucleotide sequence ID" value="NZ_CP127382.2"/>
</dbReference>
<sequence length="97" mass="11234">MYNAVTYDSCGRPMEPKSLKHEVIAHDFKGNPIYLDGTDIYWDFDGDYVRSDGKDLYQYLGQDKEAFYDLIFNALAEQYSLLPPVDIYRELVGDSYA</sequence>
<dbReference type="AlphaFoldDB" id="A0A329PH50"/>
<accession>A0A329PH50</accession>
<dbReference type="EMBL" id="VYVN01000024">
    <property type="protein sequence ID" value="KAA9238600.1"/>
    <property type="molecule type" value="Genomic_DNA"/>
</dbReference>
<keyword evidence="2" id="KW-1185">Reference proteome</keyword>